<organism evidence="1 2">
    <name type="scientific">Lithospermum erythrorhizon</name>
    <name type="common">Purple gromwell</name>
    <name type="synonym">Lithospermum officinale var. erythrorhizon</name>
    <dbReference type="NCBI Taxonomy" id="34254"/>
    <lineage>
        <taxon>Eukaryota</taxon>
        <taxon>Viridiplantae</taxon>
        <taxon>Streptophyta</taxon>
        <taxon>Embryophyta</taxon>
        <taxon>Tracheophyta</taxon>
        <taxon>Spermatophyta</taxon>
        <taxon>Magnoliopsida</taxon>
        <taxon>eudicotyledons</taxon>
        <taxon>Gunneridae</taxon>
        <taxon>Pentapetalae</taxon>
        <taxon>asterids</taxon>
        <taxon>lamiids</taxon>
        <taxon>Boraginales</taxon>
        <taxon>Boraginaceae</taxon>
        <taxon>Boraginoideae</taxon>
        <taxon>Lithospermeae</taxon>
        <taxon>Lithospermum</taxon>
    </lineage>
</organism>
<reference evidence="1 2" key="1">
    <citation type="submission" date="2024-01" db="EMBL/GenBank/DDBJ databases">
        <title>The complete chloroplast genome sequence of Lithospermum erythrorhizon: insights into the phylogenetic relationship among Boraginaceae species and the maternal lineages of purple gromwells.</title>
        <authorList>
            <person name="Okada T."/>
            <person name="Watanabe K."/>
        </authorList>
    </citation>
    <scope>NUCLEOTIDE SEQUENCE [LARGE SCALE GENOMIC DNA]</scope>
</reference>
<evidence type="ECO:0008006" key="3">
    <source>
        <dbReference type="Google" id="ProtNLM"/>
    </source>
</evidence>
<name>A0AAV3Q6R5_LITER</name>
<protein>
    <recommendedName>
        <fullName evidence="3">Retrovirus-related Pol polyprotein from transposon RE1</fullName>
    </recommendedName>
</protein>
<dbReference type="CDD" id="cd09272">
    <property type="entry name" value="RNase_HI_RT_Ty1"/>
    <property type="match status" value="1"/>
</dbReference>
<evidence type="ECO:0000313" key="2">
    <source>
        <dbReference type="Proteomes" id="UP001454036"/>
    </source>
</evidence>
<sequence length="241" mass="26802">MHNPSISDISAAKRILKYLAGTPSHGICIQPASKLSIKVYSNSDWARCHITRRSTTGFCVLLGGNIVSWSSKKQPTVSRSSTEVEYKALATTAAELAYNPVLHSRSEHIALDYHFVREKVALGDLIVKHVPTTHQLADAFTKSLSTTKFLAAIDNLCLSRPAQIEGECKSTSHMQTTKLSSLFVLETLGKLVIEEGKFLLGVKDQVGDLEKQLKSISWFVRDSVANRENNRALEWVIRERH</sequence>
<gene>
    <name evidence="1" type="ORF">LIER_38789</name>
</gene>
<dbReference type="PANTHER" id="PTHR11439">
    <property type="entry name" value="GAG-POL-RELATED RETROTRANSPOSON"/>
    <property type="match status" value="1"/>
</dbReference>
<accession>A0AAV3Q6R5</accession>
<evidence type="ECO:0000313" key="1">
    <source>
        <dbReference type="EMBL" id="GAA0159101.1"/>
    </source>
</evidence>
<dbReference type="Proteomes" id="UP001454036">
    <property type="component" value="Unassembled WGS sequence"/>
</dbReference>
<dbReference type="AlphaFoldDB" id="A0AAV3Q6R5"/>
<proteinExistence type="predicted"/>
<dbReference type="EMBL" id="BAABME010020028">
    <property type="protein sequence ID" value="GAA0159101.1"/>
    <property type="molecule type" value="Genomic_DNA"/>
</dbReference>
<comment type="caution">
    <text evidence="1">The sequence shown here is derived from an EMBL/GenBank/DDBJ whole genome shotgun (WGS) entry which is preliminary data.</text>
</comment>
<keyword evidence="2" id="KW-1185">Reference proteome</keyword>
<dbReference type="Gene3D" id="1.20.5.4130">
    <property type="match status" value="1"/>
</dbReference>
<dbReference type="PANTHER" id="PTHR11439:SF455">
    <property type="entry name" value="RLK (RECEPTOR-LIKE PROTEIN KINASE) 8, PUTATIVE-RELATED"/>
    <property type="match status" value="1"/>
</dbReference>